<dbReference type="GO" id="GO:0004826">
    <property type="term" value="F:phenylalanine-tRNA ligase activity"/>
    <property type="evidence" value="ECO:0007669"/>
    <property type="project" value="UniProtKB-UniRule"/>
</dbReference>
<dbReference type="NCBIfam" id="NF045760">
    <property type="entry name" value="YtpR"/>
    <property type="match status" value="1"/>
</dbReference>
<dbReference type="InterPro" id="IPR012340">
    <property type="entry name" value="NA-bd_OB-fold"/>
</dbReference>
<keyword evidence="12 15" id="KW-0648">Protein biosynthesis</keyword>
<dbReference type="FunFam" id="3.30.70.380:FF:000001">
    <property type="entry name" value="Phenylalanine--tRNA ligase beta subunit"/>
    <property type="match status" value="1"/>
</dbReference>
<dbReference type="CDD" id="cd00769">
    <property type="entry name" value="PheRS_beta_core"/>
    <property type="match status" value="1"/>
</dbReference>
<evidence type="ECO:0000256" key="13">
    <source>
        <dbReference type="ARBA" id="ARBA00023146"/>
    </source>
</evidence>
<dbReference type="SUPFAM" id="SSF55681">
    <property type="entry name" value="Class II aaRS and biotin synthetases"/>
    <property type="match status" value="1"/>
</dbReference>
<feature type="binding site" evidence="15">
    <location>
        <position position="462"/>
    </location>
    <ligand>
        <name>Mg(2+)</name>
        <dbReference type="ChEBI" id="CHEBI:18420"/>
        <note>shared with alpha subunit</note>
    </ligand>
</feature>
<evidence type="ECO:0000256" key="14">
    <source>
        <dbReference type="ARBA" id="ARBA00049255"/>
    </source>
</evidence>
<comment type="subcellular location">
    <subcellularLocation>
        <location evidence="1 15">Cytoplasm</location>
    </subcellularLocation>
</comment>
<comment type="cofactor">
    <cofactor evidence="15">
        <name>Mg(2+)</name>
        <dbReference type="ChEBI" id="CHEBI:18420"/>
    </cofactor>
    <text evidence="15">Binds 2 magnesium ions per tetramer.</text>
</comment>
<dbReference type="InterPro" id="IPR002547">
    <property type="entry name" value="tRNA-bd_dom"/>
</dbReference>
<dbReference type="SMART" id="SM00873">
    <property type="entry name" value="B3_4"/>
    <property type="match status" value="1"/>
</dbReference>
<evidence type="ECO:0000256" key="16">
    <source>
        <dbReference type="PROSITE-ProRule" id="PRU00209"/>
    </source>
</evidence>
<feature type="binding site" evidence="15">
    <location>
        <position position="466"/>
    </location>
    <ligand>
        <name>Mg(2+)</name>
        <dbReference type="ChEBI" id="CHEBI:18420"/>
        <note>shared with alpha subunit</note>
    </ligand>
</feature>
<evidence type="ECO:0000313" key="21">
    <source>
        <dbReference type="Proteomes" id="UP000288096"/>
    </source>
</evidence>
<sequence length="805" mass="88407">MIVSLSWLKEYVPVEMAVSELAEGLTMAGLEVDSVSDRYAWLETVRVGRVLSVSAHPNADRLKLCDVDLGDRTVRVVCGAPNVCQDMLAPLALPGTRFPGGMVLAKGVIRGEASEGMLCSETELELGDDKGGIMVLPPDRTVGEALNRALGLSDPVIEIDLTPNRPDCLSLIGTAREVAAMSGHRVTLPKIRLPEGEKDIADFAAVTIDAPDHCPRYAARLIENVKIGPSPFWLQDRLISVGLRPISNIVDITNFVMMETGQPLHAFDFDNLAEHRIVVRTAEAGEHFTTLDGKERTLSGDTLMICDGQKPVAVAGVMGGLNSEIEATTTRVLIESACFDPASVRKTAKKLGLNTDASHRFERGVDPDGTLRAMDRAAQLMVEVAGGTLIRGRIDAHPVTVKNHPVDMRVSAINRRLGTSLSRDEMAEMLAGIEFEVRQEADADRLTVLAPSFRVDIGRTEDISEEIARLRGYNNIPVTFPPLPAEAPNHTPQFVFRNRVRDMMAGFGFAEAISYSFISDQSCDRLCFKADDPRRRMLTILNPLTEDQSVMRTTLIPGLLETMQRNLARQNRNLKLFEVGKIFLSNGQERLPKEIEMLAGLWTGTRSDTAWHTAESACDFYDLKGAVEGLFAALGVKDTEFTAHAPDECDNTRPGHTARILAGGQALGIIGEVSPQVLKHYDLKQTAFIFELNLDMLAPFVSDCKQAAPIPKYPATDRDITIIVDRSVEASAILSYVKGLKAPLLEDIFLFDVYEGEKIPEGKKSISFRLVYRSLHKTLQDDDVTEVHQQISDQLPVQFNAVFPG</sequence>
<dbReference type="SUPFAM" id="SSF54991">
    <property type="entry name" value="Anticodon-binding domain of PheRS"/>
    <property type="match status" value="1"/>
</dbReference>
<dbReference type="NCBIfam" id="TIGR00472">
    <property type="entry name" value="pheT_bact"/>
    <property type="match status" value="1"/>
</dbReference>
<dbReference type="Pfam" id="PF17759">
    <property type="entry name" value="tRNA_synthFbeta"/>
    <property type="match status" value="1"/>
</dbReference>
<dbReference type="Proteomes" id="UP000288096">
    <property type="component" value="Unassembled WGS sequence"/>
</dbReference>
<comment type="caution">
    <text evidence="20">The sequence shown here is derived from an EMBL/GenBank/DDBJ whole genome shotgun (WGS) entry which is preliminary data.</text>
</comment>
<keyword evidence="11 16" id="KW-0694">RNA-binding</keyword>
<proteinExistence type="inferred from homology"/>
<evidence type="ECO:0000259" key="18">
    <source>
        <dbReference type="PROSITE" id="PS51447"/>
    </source>
</evidence>
<comment type="subunit">
    <text evidence="3 15">Tetramer of two alpha and two beta subunits.</text>
</comment>
<keyword evidence="6 15" id="KW-0436">Ligase</keyword>
<reference evidence="21" key="1">
    <citation type="submission" date="2017-11" db="EMBL/GenBank/DDBJ databases">
        <authorList>
            <person name="Watanabe M."/>
            <person name="Kojima H."/>
        </authorList>
    </citation>
    <scope>NUCLEOTIDE SEQUENCE [LARGE SCALE GENOMIC DNA]</scope>
    <source>
        <strain evidence="21">Tokyo 01</strain>
    </source>
</reference>
<evidence type="ECO:0000256" key="9">
    <source>
        <dbReference type="ARBA" id="ARBA00022840"/>
    </source>
</evidence>
<dbReference type="SMART" id="SM00896">
    <property type="entry name" value="FDX-ACB"/>
    <property type="match status" value="1"/>
</dbReference>
<dbReference type="Pfam" id="PF03484">
    <property type="entry name" value="B5"/>
    <property type="match status" value="1"/>
</dbReference>
<evidence type="ECO:0000256" key="15">
    <source>
        <dbReference type="HAMAP-Rule" id="MF_00283"/>
    </source>
</evidence>
<dbReference type="InterPro" id="IPR045864">
    <property type="entry name" value="aa-tRNA-synth_II/BPL/LPL"/>
</dbReference>
<dbReference type="PANTHER" id="PTHR10947:SF0">
    <property type="entry name" value="PHENYLALANINE--TRNA LIGASE BETA SUBUNIT"/>
    <property type="match status" value="1"/>
</dbReference>
<feature type="domain" description="TRNA-binding" evidence="17">
    <location>
        <begin position="39"/>
        <end position="147"/>
    </location>
</feature>
<dbReference type="InterPro" id="IPR036690">
    <property type="entry name" value="Fdx_antiC-bd_sf"/>
</dbReference>
<dbReference type="Gene3D" id="3.30.56.10">
    <property type="match status" value="2"/>
</dbReference>
<comment type="similarity">
    <text evidence="2 15">Belongs to the phenylalanyl-tRNA synthetase beta subunit family. Type 1 subfamily.</text>
</comment>
<dbReference type="RefSeq" id="WP_124330334.1">
    <property type="nucleotide sequence ID" value="NZ_BEXT01000001.1"/>
</dbReference>
<keyword evidence="21" id="KW-1185">Reference proteome</keyword>
<evidence type="ECO:0000259" key="19">
    <source>
        <dbReference type="PROSITE" id="PS51483"/>
    </source>
</evidence>
<dbReference type="SUPFAM" id="SSF56037">
    <property type="entry name" value="PheT/TilS domain"/>
    <property type="match status" value="1"/>
</dbReference>
<dbReference type="PROSITE" id="PS50886">
    <property type="entry name" value="TRBD"/>
    <property type="match status" value="1"/>
</dbReference>
<keyword evidence="9 15" id="KW-0067">ATP-binding</keyword>
<dbReference type="Gene3D" id="3.50.40.10">
    <property type="entry name" value="Phenylalanyl-trna Synthetase, Chain B, domain 3"/>
    <property type="match status" value="1"/>
</dbReference>
<dbReference type="CDD" id="cd02796">
    <property type="entry name" value="tRNA_bind_bactPheRS"/>
    <property type="match status" value="1"/>
</dbReference>
<dbReference type="OrthoDB" id="9805455at2"/>
<dbReference type="FunFam" id="3.50.40.10:FF:000001">
    <property type="entry name" value="Phenylalanine--tRNA ligase beta subunit"/>
    <property type="match status" value="1"/>
</dbReference>
<dbReference type="InterPro" id="IPR005146">
    <property type="entry name" value="B3/B4_tRNA-bd"/>
</dbReference>
<keyword evidence="5 16" id="KW-0820">tRNA-binding</keyword>
<dbReference type="GO" id="GO:0006432">
    <property type="term" value="P:phenylalanyl-tRNA aminoacylation"/>
    <property type="evidence" value="ECO:0007669"/>
    <property type="project" value="UniProtKB-UniRule"/>
</dbReference>
<evidence type="ECO:0000259" key="17">
    <source>
        <dbReference type="PROSITE" id="PS50886"/>
    </source>
</evidence>
<dbReference type="SUPFAM" id="SSF50249">
    <property type="entry name" value="Nucleic acid-binding proteins"/>
    <property type="match status" value="1"/>
</dbReference>
<dbReference type="Pfam" id="PF03483">
    <property type="entry name" value="B3_4"/>
    <property type="match status" value="1"/>
</dbReference>
<evidence type="ECO:0000256" key="7">
    <source>
        <dbReference type="ARBA" id="ARBA00022723"/>
    </source>
</evidence>
<keyword evidence="7 15" id="KW-0479">Metal-binding</keyword>
<feature type="domain" description="B5" evidence="19">
    <location>
        <begin position="401"/>
        <end position="478"/>
    </location>
</feature>
<dbReference type="SUPFAM" id="SSF46955">
    <property type="entry name" value="Putative DNA-binding domain"/>
    <property type="match status" value="1"/>
</dbReference>
<dbReference type="InterPro" id="IPR041616">
    <property type="entry name" value="PheRS_beta_core"/>
</dbReference>
<dbReference type="InterPro" id="IPR005147">
    <property type="entry name" value="tRNA_synthase_B5-dom"/>
</dbReference>
<reference evidence="21" key="2">
    <citation type="submission" date="2019-01" db="EMBL/GenBank/DDBJ databases">
        <title>Genome sequence of Desulfonema ishimotonii strain Tokyo 01.</title>
        <authorList>
            <person name="Fukui M."/>
        </authorList>
    </citation>
    <scope>NUCLEOTIDE SEQUENCE [LARGE SCALE GENOMIC DNA]</scope>
    <source>
        <strain evidence="21">Tokyo 01</strain>
    </source>
</reference>
<dbReference type="InterPro" id="IPR020825">
    <property type="entry name" value="Phe-tRNA_synthase-like_B3/B4"/>
</dbReference>
<dbReference type="Gene3D" id="3.30.70.380">
    <property type="entry name" value="Ferrodoxin-fold anticodon-binding domain"/>
    <property type="match status" value="1"/>
</dbReference>
<feature type="domain" description="FDX-ACB" evidence="18">
    <location>
        <begin position="711"/>
        <end position="804"/>
    </location>
</feature>
<organism evidence="20 21">
    <name type="scientific">Desulfonema ishimotonii</name>
    <dbReference type="NCBI Taxonomy" id="45657"/>
    <lineage>
        <taxon>Bacteria</taxon>
        <taxon>Pseudomonadati</taxon>
        <taxon>Thermodesulfobacteriota</taxon>
        <taxon>Desulfobacteria</taxon>
        <taxon>Desulfobacterales</taxon>
        <taxon>Desulfococcaceae</taxon>
        <taxon>Desulfonema</taxon>
    </lineage>
</organism>
<dbReference type="GO" id="GO:0000049">
    <property type="term" value="F:tRNA binding"/>
    <property type="evidence" value="ECO:0007669"/>
    <property type="project" value="UniProtKB-UniRule"/>
</dbReference>
<keyword evidence="10 15" id="KW-0460">Magnesium</keyword>
<keyword evidence="8 15" id="KW-0547">Nucleotide-binding</keyword>
<dbReference type="InterPro" id="IPR045060">
    <property type="entry name" value="Phe-tRNA-ligase_IIc_bsu"/>
</dbReference>
<keyword evidence="4 15" id="KW-0963">Cytoplasm</keyword>
<evidence type="ECO:0000256" key="4">
    <source>
        <dbReference type="ARBA" id="ARBA00022490"/>
    </source>
</evidence>
<dbReference type="FunFam" id="3.30.930.10:FF:000022">
    <property type="entry name" value="Phenylalanine--tRNA ligase beta subunit"/>
    <property type="match status" value="1"/>
</dbReference>
<dbReference type="Gene3D" id="2.40.50.140">
    <property type="entry name" value="Nucleic acid-binding proteins"/>
    <property type="match status" value="1"/>
</dbReference>
<dbReference type="Pfam" id="PF03147">
    <property type="entry name" value="FDX-ACB"/>
    <property type="match status" value="1"/>
</dbReference>
<evidence type="ECO:0000256" key="6">
    <source>
        <dbReference type="ARBA" id="ARBA00022598"/>
    </source>
</evidence>
<gene>
    <name evidence="15" type="primary">pheT</name>
    <name evidence="20" type="ORF">DENIS_4239</name>
</gene>
<evidence type="ECO:0000256" key="2">
    <source>
        <dbReference type="ARBA" id="ARBA00008653"/>
    </source>
</evidence>
<dbReference type="InterPro" id="IPR004532">
    <property type="entry name" value="Phe-tRNA-ligase_IIc_bsu_bact"/>
</dbReference>
<dbReference type="EC" id="6.1.1.20" evidence="15"/>
<feature type="binding site" evidence="15">
    <location>
        <position position="465"/>
    </location>
    <ligand>
        <name>Mg(2+)</name>
        <dbReference type="ChEBI" id="CHEBI:18420"/>
        <note>shared with alpha subunit</note>
    </ligand>
</feature>
<dbReference type="AlphaFoldDB" id="A0A401G219"/>
<dbReference type="InterPro" id="IPR033714">
    <property type="entry name" value="tRNA_bind_bactPheRS"/>
</dbReference>
<dbReference type="HAMAP" id="MF_00283">
    <property type="entry name" value="Phe_tRNA_synth_beta1"/>
    <property type="match status" value="1"/>
</dbReference>
<dbReference type="InterPro" id="IPR005121">
    <property type="entry name" value="Fdx_antiC-bd"/>
</dbReference>
<evidence type="ECO:0000256" key="8">
    <source>
        <dbReference type="ARBA" id="ARBA00022741"/>
    </source>
</evidence>
<protein>
    <recommendedName>
        <fullName evidence="15">Phenylalanine--tRNA ligase beta subunit</fullName>
        <ecNumber evidence="15">6.1.1.20</ecNumber>
    </recommendedName>
    <alternativeName>
        <fullName evidence="15">Phenylalanyl-tRNA synthetase beta subunit</fullName>
        <shortName evidence="15">PheRS</shortName>
    </alternativeName>
</protein>
<evidence type="ECO:0000256" key="12">
    <source>
        <dbReference type="ARBA" id="ARBA00022917"/>
    </source>
</evidence>
<dbReference type="Pfam" id="PF01588">
    <property type="entry name" value="tRNA_bind"/>
    <property type="match status" value="1"/>
</dbReference>
<evidence type="ECO:0000256" key="1">
    <source>
        <dbReference type="ARBA" id="ARBA00004496"/>
    </source>
</evidence>
<evidence type="ECO:0000313" key="20">
    <source>
        <dbReference type="EMBL" id="GBC63245.1"/>
    </source>
</evidence>
<evidence type="ECO:0000256" key="11">
    <source>
        <dbReference type="ARBA" id="ARBA00022884"/>
    </source>
</evidence>
<dbReference type="GO" id="GO:0005524">
    <property type="term" value="F:ATP binding"/>
    <property type="evidence" value="ECO:0007669"/>
    <property type="project" value="UniProtKB-UniRule"/>
</dbReference>
<keyword evidence="13 15" id="KW-0030">Aminoacyl-tRNA synthetase</keyword>
<dbReference type="EMBL" id="BEXT01000001">
    <property type="protein sequence ID" value="GBC63245.1"/>
    <property type="molecule type" value="Genomic_DNA"/>
</dbReference>
<evidence type="ECO:0000256" key="5">
    <source>
        <dbReference type="ARBA" id="ARBA00022555"/>
    </source>
</evidence>
<dbReference type="InterPro" id="IPR009061">
    <property type="entry name" value="DNA-bd_dom_put_sf"/>
</dbReference>
<evidence type="ECO:0000256" key="3">
    <source>
        <dbReference type="ARBA" id="ARBA00011209"/>
    </source>
</evidence>
<evidence type="ECO:0000256" key="10">
    <source>
        <dbReference type="ARBA" id="ARBA00022842"/>
    </source>
</evidence>
<name>A0A401G219_9BACT</name>
<dbReference type="SMART" id="SM00874">
    <property type="entry name" value="B5"/>
    <property type="match status" value="1"/>
</dbReference>
<dbReference type="PROSITE" id="PS51447">
    <property type="entry name" value="FDX_ACB"/>
    <property type="match status" value="1"/>
</dbReference>
<accession>A0A401G219</accession>
<dbReference type="PANTHER" id="PTHR10947">
    <property type="entry name" value="PHENYLALANYL-TRNA SYNTHETASE BETA CHAIN AND LEUCINE-RICH REPEAT-CONTAINING PROTEIN 47"/>
    <property type="match status" value="1"/>
</dbReference>
<dbReference type="PROSITE" id="PS51483">
    <property type="entry name" value="B5"/>
    <property type="match status" value="1"/>
</dbReference>
<comment type="catalytic activity">
    <reaction evidence="14 15">
        <text>tRNA(Phe) + L-phenylalanine + ATP = L-phenylalanyl-tRNA(Phe) + AMP + diphosphate + H(+)</text>
        <dbReference type="Rhea" id="RHEA:19413"/>
        <dbReference type="Rhea" id="RHEA-COMP:9668"/>
        <dbReference type="Rhea" id="RHEA-COMP:9699"/>
        <dbReference type="ChEBI" id="CHEBI:15378"/>
        <dbReference type="ChEBI" id="CHEBI:30616"/>
        <dbReference type="ChEBI" id="CHEBI:33019"/>
        <dbReference type="ChEBI" id="CHEBI:58095"/>
        <dbReference type="ChEBI" id="CHEBI:78442"/>
        <dbReference type="ChEBI" id="CHEBI:78531"/>
        <dbReference type="ChEBI" id="CHEBI:456215"/>
        <dbReference type="EC" id="6.1.1.20"/>
    </reaction>
</comment>
<dbReference type="GO" id="GO:0000287">
    <property type="term" value="F:magnesium ion binding"/>
    <property type="evidence" value="ECO:0007669"/>
    <property type="project" value="UniProtKB-UniRule"/>
</dbReference>
<dbReference type="FunFam" id="2.40.50.140:FF:000045">
    <property type="entry name" value="Phenylalanine--tRNA ligase beta subunit"/>
    <property type="match status" value="1"/>
</dbReference>
<dbReference type="Gene3D" id="3.30.930.10">
    <property type="entry name" value="Bira Bifunctional Protein, Domain 2"/>
    <property type="match status" value="1"/>
</dbReference>
<feature type="binding site" evidence="15">
    <location>
        <position position="456"/>
    </location>
    <ligand>
        <name>Mg(2+)</name>
        <dbReference type="ChEBI" id="CHEBI:18420"/>
        <note>shared with alpha subunit</note>
    </ligand>
</feature>
<dbReference type="GO" id="GO:0009328">
    <property type="term" value="C:phenylalanine-tRNA ligase complex"/>
    <property type="evidence" value="ECO:0007669"/>
    <property type="project" value="TreeGrafter"/>
</dbReference>